<dbReference type="AlphaFoldDB" id="A0A1G6YGQ8"/>
<evidence type="ECO:0000313" key="3">
    <source>
        <dbReference type="Proteomes" id="UP000182100"/>
    </source>
</evidence>
<accession>A0A1G6YGQ8</accession>
<organism evidence="2 3">
    <name type="scientific">Streptomyces prasinopilosus</name>
    <dbReference type="NCBI Taxonomy" id="67344"/>
    <lineage>
        <taxon>Bacteria</taxon>
        <taxon>Bacillati</taxon>
        <taxon>Actinomycetota</taxon>
        <taxon>Actinomycetes</taxon>
        <taxon>Kitasatosporales</taxon>
        <taxon>Streptomycetaceae</taxon>
        <taxon>Streptomyces</taxon>
    </lineage>
</organism>
<gene>
    <name evidence="2" type="ORF">SAMN05216505_11320</name>
</gene>
<dbReference type="EMBL" id="FMZK01000013">
    <property type="protein sequence ID" value="SDD88795.1"/>
    <property type="molecule type" value="Genomic_DNA"/>
</dbReference>
<proteinExistence type="predicted"/>
<name>A0A1G6YGQ8_9ACTN</name>
<feature type="compositionally biased region" description="Pro residues" evidence="1">
    <location>
        <begin position="82"/>
        <end position="106"/>
    </location>
</feature>
<evidence type="ECO:0000256" key="1">
    <source>
        <dbReference type="SAM" id="MobiDB-lite"/>
    </source>
</evidence>
<reference evidence="3" key="1">
    <citation type="submission" date="2016-10" db="EMBL/GenBank/DDBJ databases">
        <authorList>
            <person name="Varghese N."/>
            <person name="Submissions S."/>
        </authorList>
    </citation>
    <scope>NUCLEOTIDE SEQUENCE [LARGE SCALE GENOMIC DNA]</scope>
    <source>
        <strain evidence="3">CGMCC 4.3504</strain>
    </source>
</reference>
<evidence type="ECO:0000313" key="2">
    <source>
        <dbReference type="EMBL" id="SDD88795.1"/>
    </source>
</evidence>
<dbReference type="STRING" id="67344.SAMN05216505_11320"/>
<feature type="region of interest" description="Disordered" evidence="1">
    <location>
        <begin position="1"/>
        <end position="33"/>
    </location>
</feature>
<protein>
    <submittedName>
        <fullName evidence="2">Uncharacterized protein</fullName>
    </submittedName>
</protein>
<feature type="compositionally biased region" description="Low complexity" evidence="1">
    <location>
        <begin position="126"/>
        <end position="137"/>
    </location>
</feature>
<feature type="region of interest" description="Disordered" evidence="1">
    <location>
        <begin position="71"/>
        <end position="151"/>
    </location>
</feature>
<keyword evidence="3" id="KW-1185">Reference proteome</keyword>
<dbReference type="Proteomes" id="UP000182100">
    <property type="component" value="Unassembled WGS sequence"/>
</dbReference>
<sequence>MITHSDEGPDFEPDDPLAVILRPSSDYLGPPSGRYEAIRRAAARRRLARAAVGAGVSCAAAALVVLSFRSAAPDGPASPTVPLAPPPVSSSPPAPAPPATPRPVGPGPSEQPRTGGPHTPAPRPTAAPTASPVTASPGDDRRTGPPQPGGR</sequence>